<name>A0A1Y2HMJ8_9FUNG</name>
<evidence type="ECO:0000256" key="1">
    <source>
        <dbReference type="SAM" id="Coils"/>
    </source>
</evidence>
<feature type="region of interest" description="Disordered" evidence="2">
    <location>
        <begin position="175"/>
        <end position="227"/>
    </location>
</feature>
<dbReference type="Proteomes" id="UP000193411">
    <property type="component" value="Unassembled WGS sequence"/>
</dbReference>
<evidence type="ECO:0000313" key="4">
    <source>
        <dbReference type="Proteomes" id="UP000193411"/>
    </source>
</evidence>
<evidence type="ECO:0000256" key="2">
    <source>
        <dbReference type="SAM" id="MobiDB-lite"/>
    </source>
</evidence>
<reference evidence="3 4" key="1">
    <citation type="submission" date="2016-07" db="EMBL/GenBank/DDBJ databases">
        <title>Pervasive Adenine N6-methylation of Active Genes in Fungi.</title>
        <authorList>
            <consortium name="DOE Joint Genome Institute"/>
            <person name="Mondo S.J."/>
            <person name="Dannebaum R.O."/>
            <person name="Kuo R.C."/>
            <person name="Labutti K."/>
            <person name="Haridas S."/>
            <person name="Kuo A."/>
            <person name="Salamov A."/>
            <person name="Ahrendt S.R."/>
            <person name="Lipzen A."/>
            <person name="Sullivan W."/>
            <person name="Andreopoulos W.B."/>
            <person name="Clum A."/>
            <person name="Lindquist E."/>
            <person name="Daum C."/>
            <person name="Ramamoorthy G.K."/>
            <person name="Gryganskyi A."/>
            <person name="Culley D."/>
            <person name="Magnuson J.K."/>
            <person name="James T.Y."/>
            <person name="O'Malley M.A."/>
            <person name="Stajich J.E."/>
            <person name="Spatafora J.W."/>
            <person name="Visel A."/>
            <person name="Grigoriev I.V."/>
        </authorList>
    </citation>
    <scope>NUCLEOTIDE SEQUENCE [LARGE SCALE GENOMIC DNA]</scope>
    <source>
        <strain evidence="3 4">PL171</strain>
    </source>
</reference>
<keyword evidence="4" id="KW-1185">Reference proteome</keyword>
<feature type="coiled-coil region" evidence="1">
    <location>
        <begin position="129"/>
        <end position="156"/>
    </location>
</feature>
<gene>
    <name evidence="3" type="ORF">BCR44DRAFT_196358</name>
</gene>
<evidence type="ECO:0000313" key="3">
    <source>
        <dbReference type="EMBL" id="ORZ35789.1"/>
    </source>
</evidence>
<keyword evidence="1" id="KW-0175">Coiled coil</keyword>
<dbReference type="AlphaFoldDB" id="A0A1Y2HMJ8"/>
<accession>A0A1Y2HMJ8</accession>
<comment type="caution">
    <text evidence="3">The sequence shown here is derived from an EMBL/GenBank/DDBJ whole genome shotgun (WGS) entry which is preliminary data.</text>
</comment>
<proteinExistence type="predicted"/>
<organism evidence="3 4">
    <name type="scientific">Catenaria anguillulae PL171</name>
    <dbReference type="NCBI Taxonomy" id="765915"/>
    <lineage>
        <taxon>Eukaryota</taxon>
        <taxon>Fungi</taxon>
        <taxon>Fungi incertae sedis</taxon>
        <taxon>Blastocladiomycota</taxon>
        <taxon>Blastocladiomycetes</taxon>
        <taxon>Blastocladiales</taxon>
        <taxon>Catenariaceae</taxon>
        <taxon>Catenaria</taxon>
    </lineage>
</organism>
<dbReference type="EMBL" id="MCFL01000020">
    <property type="protein sequence ID" value="ORZ35789.1"/>
    <property type="molecule type" value="Genomic_DNA"/>
</dbReference>
<sequence>MDAYNTQPPCSTTCIIASQPSHRSPPRLDPTTAMSLNPSHGDLVAAQRALTQATRLHDFLLQQHNAGYGSRSHPSPSIQTLLAFLPAFAHSDRITATLDHLVGSSFDTDQARVELEIAQEALRGAVTREQVAQARVKELEVEIDRLQADLRMFTHMLTSSSHIDRWASPATVQVEADGDCGPRTSAGGDENGQSIGYPRSPSRSRTKTAKRASQFDALDQQPPRPAKHARIGLSAGALASQSVAANELRSEHDWLMVLDASVRKHHRIASLSTSTFFFIFARQAPIPFTSITKGLTFRHGIHGPSNLPFAAHIHTQPPTPRLFRHVSP</sequence>
<protein>
    <submittedName>
        <fullName evidence="3">Uncharacterized protein</fullName>
    </submittedName>
</protein>